<evidence type="ECO:0000256" key="1">
    <source>
        <dbReference type="ARBA" id="ARBA00001913"/>
    </source>
</evidence>
<comment type="subunit">
    <text evidence="2">Monomer.</text>
</comment>
<reference evidence="4 5" key="1">
    <citation type="submission" date="2016-07" db="EMBL/GenBank/DDBJ databases">
        <title>Genome analysis of Flavihumibacter stibioxidans YS-17.</title>
        <authorList>
            <person name="Shi K."/>
            <person name="Han Y."/>
            <person name="Wang G."/>
        </authorList>
    </citation>
    <scope>NUCLEOTIDE SEQUENCE [LARGE SCALE GENOMIC DNA]</scope>
    <source>
        <strain evidence="4 5">YS-17</strain>
    </source>
</reference>
<evidence type="ECO:0000313" key="4">
    <source>
        <dbReference type="EMBL" id="MBC6491056.1"/>
    </source>
</evidence>
<dbReference type="InterPro" id="IPR011013">
    <property type="entry name" value="Gal_mutarotase_sf_dom"/>
</dbReference>
<dbReference type="Gene3D" id="2.70.98.10">
    <property type="match status" value="1"/>
</dbReference>
<evidence type="ECO:0000256" key="2">
    <source>
        <dbReference type="ARBA" id="ARBA00011245"/>
    </source>
</evidence>
<proteinExistence type="predicted"/>
<keyword evidence="5" id="KW-1185">Reference proteome</keyword>
<comment type="cofactor">
    <cofactor evidence="1">
        <name>Ca(2+)</name>
        <dbReference type="ChEBI" id="CHEBI:29108"/>
    </cofactor>
</comment>
<organism evidence="4 5">
    <name type="scientific">Flavihumibacter stibioxidans</name>
    <dbReference type="NCBI Taxonomy" id="1834163"/>
    <lineage>
        <taxon>Bacteria</taxon>
        <taxon>Pseudomonadati</taxon>
        <taxon>Bacteroidota</taxon>
        <taxon>Chitinophagia</taxon>
        <taxon>Chitinophagales</taxon>
        <taxon>Chitinophagaceae</taxon>
        <taxon>Flavihumibacter</taxon>
    </lineage>
</organism>
<evidence type="ECO:0008006" key="6">
    <source>
        <dbReference type="Google" id="ProtNLM"/>
    </source>
</evidence>
<dbReference type="InterPro" id="IPR014718">
    <property type="entry name" value="GH-type_carb-bd"/>
</dbReference>
<accession>A0ABR7M7Q5</accession>
<dbReference type="EMBL" id="MBUA01000012">
    <property type="protein sequence ID" value="MBC6491056.1"/>
    <property type="molecule type" value="Genomic_DNA"/>
</dbReference>
<evidence type="ECO:0000313" key="5">
    <source>
        <dbReference type="Proteomes" id="UP000765802"/>
    </source>
</evidence>
<evidence type="ECO:0000256" key="3">
    <source>
        <dbReference type="ARBA" id="ARBA00022837"/>
    </source>
</evidence>
<name>A0ABR7M7Q5_9BACT</name>
<dbReference type="SUPFAM" id="SSF74650">
    <property type="entry name" value="Galactose mutarotase-like"/>
    <property type="match status" value="1"/>
</dbReference>
<sequence>MLHLSNGQIEVVIHPRGAELQVLKSLSTGVNYMWSGDPEYWGKFSPILFPIVGALKNDTYLYNGKEYTLPRHGFARERTFLAEHVSEEAVNFRLVDDAETRACYPFNFQLDVHYRLEENRVYCRYTVTNTGEGPLWFSIGGHPAFAVPLLLENETTQYETTQYEDYFLEFNHSHELNRYKVTGGLIGDGTQHIKLDQGRLPLSKDLFREDALVLKGMPDTEISLGCSKHPHGLHFRFEGFPFFGIWAAPGADFVCLEPWCGIADSVHHNQELTTKEGILSVEPGEHWCRQWCVAVF</sequence>
<dbReference type="Pfam" id="PF01263">
    <property type="entry name" value="Aldose_epim"/>
    <property type="match status" value="1"/>
</dbReference>
<dbReference type="Proteomes" id="UP000765802">
    <property type="component" value="Unassembled WGS sequence"/>
</dbReference>
<dbReference type="InterPro" id="IPR008183">
    <property type="entry name" value="Aldose_1/G6P_1-epimerase"/>
</dbReference>
<gene>
    <name evidence="4" type="ORF">BC349_08440</name>
</gene>
<dbReference type="CDD" id="cd09024">
    <property type="entry name" value="Aldose_epim_lacX"/>
    <property type="match status" value="1"/>
</dbReference>
<comment type="caution">
    <text evidence="4">The sequence shown here is derived from an EMBL/GenBank/DDBJ whole genome shotgun (WGS) entry which is preliminary data.</text>
</comment>
<keyword evidence="3" id="KW-0106">Calcium</keyword>
<dbReference type="InterPro" id="IPR037481">
    <property type="entry name" value="LacX"/>
</dbReference>
<protein>
    <recommendedName>
        <fullName evidence="6">Galactose mutarotase-like enzyme</fullName>
    </recommendedName>
</protein>